<dbReference type="Proteomes" id="UP001218218">
    <property type="component" value="Unassembled WGS sequence"/>
</dbReference>
<reference evidence="1" key="1">
    <citation type="submission" date="2023-03" db="EMBL/GenBank/DDBJ databases">
        <title>Massive genome expansion in bonnet fungi (Mycena s.s.) driven by repeated elements and novel gene families across ecological guilds.</title>
        <authorList>
            <consortium name="Lawrence Berkeley National Laboratory"/>
            <person name="Harder C.B."/>
            <person name="Miyauchi S."/>
            <person name="Viragh M."/>
            <person name="Kuo A."/>
            <person name="Thoen E."/>
            <person name="Andreopoulos B."/>
            <person name="Lu D."/>
            <person name="Skrede I."/>
            <person name="Drula E."/>
            <person name="Henrissat B."/>
            <person name="Morin E."/>
            <person name="Kohler A."/>
            <person name="Barry K."/>
            <person name="LaButti K."/>
            <person name="Morin E."/>
            <person name="Salamov A."/>
            <person name="Lipzen A."/>
            <person name="Mereny Z."/>
            <person name="Hegedus B."/>
            <person name="Baldrian P."/>
            <person name="Stursova M."/>
            <person name="Weitz H."/>
            <person name="Taylor A."/>
            <person name="Grigoriev I.V."/>
            <person name="Nagy L.G."/>
            <person name="Martin F."/>
            <person name="Kauserud H."/>
        </authorList>
    </citation>
    <scope>NUCLEOTIDE SEQUENCE</scope>
    <source>
        <strain evidence="1">CBHHK002</strain>
    </source>
</reference>
<keyword evidence="2" id="KW-1185">Reference proteome</keyword>
<dbReference type="EMBL" id="JARIHO010000125">
    <property type="protein sequence ID" value="KAJ7301873.1"/>
    <property type="molecule type" value="Genomic_DNA"/>
</dbReference>
<gene>
    <name evidence="1" type="ORF">DFH08DRAFT_827166</name>
</gene>
<evidence type="ECO:0000313" key="1">
    <source>
        <dbReference type="EMBL" id="KAJ7301873.1"/>
    </source>
</evidence>
<comment type="caution">
    <text evidence="1">The sequence shown here is derived from an EMBL/GenBank/DDBJ whole genome shotgun (WGS) entry which is preliminary data.</text>
</comment>
<proteinExistence type="predicted"/>
<dbReference type="AlphaFoldDB" id="A0AAD7E8G4"/>
<protein>
    <submittedName>
        <fullName evidence="1">Uncharacterized protein</fullName>
    </submittedName>
</protein>
<sequence>MSPEECKCNEAVNLATARQMEELECRWVEEIHQAEANITHLHMIEAVDSLHCSVSPDDKDILDKALDLDDLSSDAEKDRKVVMGMKRKRMGKDGRKRWKTKLVKALEGCIRSKDSSCDSCYNHGIECIVHPQYCLCFECKHRKIKNQALAAEPDAHPAEAHAACGTELQMGASTYKLEASGFRFARGIGQRGSRCQNTIAAKFLKRTATLDSKSEDSFQPSDDIVQCLESLPSEPTPFPGDRVPEGDVEMMEVWEDREELAGRPSPESEDVPGMGTDVPRAWSINLDTLIVLPVKEETLEWVQMGMTQEQYISHKIRQLLEQKEKKEWRQAEQRVAEERRMWEEEEEVVKKAQAAVETTALHAAINLFA</sequence>
<name>A0AAD7E8G4_9AGAR</name>
<evidence type="ECO:0000313" key="2">
    <source>
        <dbReference type="Proteomes" id="UP001218218"/>
    </source>
</evidence>
<accession>A0AAD7E8G4</accession>
<organism evidence="1 2">
    <name type="scientific">Mycena albidolilacea</name>
    <dbReference type="NCBI Taxonomy" id="1033008"/>
    <lineage>
        <taxon>Eukaryota</taxon>
        <taxon>Fungi</taxon>
        <taxon>Dikarya</taxon>
        <taxon>Basidiomycota</taxon>
        <taxon>Agaricomycotina</taxon>
        <taxon>Agaricomycetes</taxon>
        <taxon>Agaricomycetidae</taxon>
        <taxon>Agaricales</taxon>
        <taxon>Marasmiineae</taxon>
        <taxon>Mycenaceae</taxon>
        <taxon>Mycena</taxon>
    </lineage>
</organism>